<evidence type="ECO:0000313" key="10">
    <source>
        <dbReference type="Proteomes" id="UP001153620"/>
    </source>
</evidence>
<dbReference type="EMBL" id="OU895877">
    <property type="protein sequence ID" value="CAG9797000.1"/>
    <property type="molecule type" value="Genomic_DNA"/>
</dbReference>
<dbReference type="FunFam" id="6.10.250.3420:FF:000001">
    <property type="entry name" value="Hsc70-interacting protein-like protein"/>
    <property type="match status" value="1"/>
</dbReference>
<dbReference type="Proteomes" id="UP001153620">
    <property type="component" value="Chromosome 1"/>
</dbReference>
<feature type="domain" description="STI1" evidence="8">
    <location>
        <begin position="285"/>
        <end position="324"/>
    </location>
</feature>
<dbReference type="AlphaFoldDB" id="A0A9N9RHP1"/>
<dbReference type="PANTHER" id="PTHR45883:SF2">
    <property type="entry name" value="HSC70-INTERACTING PROTEIN"/>
    <property type="match status" value="1"/>
</dbReference>
<evidence type="ECO:0000256" key="4">
    <source>
        <dbReference type="ARBA" id="ARBA00037033"/>
    </source>
</evidence>
<sequence>MACPINTEDIGKLKIFIEFVSTQPSILNLPQLGFFKKFVEQLGGKVPEANFQHNAGAKTEAKEEKEFETKMEDPEPESDIELELLDTIIEGDADPLQEMGEDEKMPTDDEVDQASEFRGKGAASYSDGEYEDAINFYTQAILLNPTHALFYAKRAQAFIKLCKPNAAIRDCDRALHLNPDNAAAYKFRGRANRLLGNWEAAAKDLRQACKLDYDDETDDWLKEVTPNAKKIELHNIKQERKKAEMEDEARRERVRKAQEANKKAAEENEKKQYSSSDDDFMSSLGPDVMEAFNDPEVAAALQDVMSNPANIMKYQNNPKVMNLLKKFAGATGGFPGGIPGMGGMGGFPTFPSAQTTTPNHPKSNSKPKEEYDDGLD</sequence>
<name>A0A9N9RHP1_9DIPT</name>
<dbReference type="SUPFAM" id="SSF48452">
    <property type="entry name" value="TPR-like"/>
    <property type="match status" value="1"/>
</dbReference>
<dbReference type="GO" id="GO:0030544">
    <property type="term" value="F:Hsp70 protein binding"/>
    <property type="evidence" value="ECO:0007669"/>
    <property type="project" value="TreeGrafter"/>
</dbReference>
<feature type="region of interest" description="Disordered" evidence="7">
    <location>
        <begin position="342"/>
        <end position="376"/>
    </location>
</feature>
<feature type="region of interest" description="Disordered" evidence="7">
    <location>
        <begin position="238"/>
        <end position="284"/>
    </location>
</feature>
<feature type="repeat" description="TPR" evidence="6">
    <location>
        <begin position="114"/>
        <end position="147"/>
    </location>
</feature>
<protein>
    <recommendedName>
        <fullName evidence="8">STI1 domain-containing protein</fullName>
    </recommendedName>
</protein>
<feature type="compositionally biased region" description="Polar residues" evidence="7">
    <location>
        <begin position="352"/>
        <end position="364"/>
    </location>
</feature>
<organism evidence="9 10">
    <name type="scientific">Chironomus riparius</name>
    <dbReference type="NCBI Taxonomy" id="315576"/>
    <lineage>
        <taxon>Eukaryota</taxon>
        <taxon>Metazoa</taxon>
        <taxon>Ecdysozoa</taxon>
        <taxon>Arthropoda</taxon>
        <taxon>Hexapoda</taxon>
        <taxon>Insecta</taxon>
        <taxon>Pterygota</taxon>
        <taxon>Neoptera</taxon>
        <taxon>Endopterygota</taxon>
        <taxon>Diptera</taxon>
        <taxon>Nematocera</taxon>
        <taxon>Chironomoidea</taxon>
        <taxon>Chironomidae</taxon>
        <taxon>Chironominae</taxon>
        <taxon>Chironomus</taxon>
    </lineage>
</organism>
<evidence type="ECO:0000313" key="9">
    <source>
        <dbReference type="EMBL" id="CAG9797000.1"/>
    </source>
</evidence>
<dbReference type="InterPro" id="IPR019734">
    <property type="entry name" value="TPR_rpt"/>
</dbReference>
<keyword evidence="10" id="KW-1185">Reference proteome</keyword>
<evidence type="ECO:0000256" key="2">
    <source>
        <dbReference type="ARBA" id="ARBA00022737"/>
    </source>
</evidence>
<reference evidence="9" key="2">
    <citation type="submission" date="2022-10" db="EMBL/GenBank/DDBJ databases">
        <authorList>
            <consortium name="ENA_rothamsted_submissions"/>
            <consortium name="culmorum"/>
            <person name="King R."/>
        </authorList>
    </citation>
    <scope>NUCLEOTIDE SEQUENCE</scope>
</reference>
<dbReference type="SMART" id="SM00028">
    <property type="entry name" value="TPR"/>
    <property type="match status" value="3"/>
</dbReference>
<dbReference type="GO" id="GO:0005634">
    <property type="term" value="C:nucleus"/>
    <property type="evidence" value="ECO:0007669"/>
    <property type="project" value="UniProtKB-ARBA"/>
</dbReference>
<feature type="compositionally biased region" description="Basic and acidic residues" evidence="7">
    <location>
        <begin position="238"/>
        <end position="272"/>
    </location>
</feature>
<dbReference type="InterPro" id="IPR006636">
    <property type="entry name" value="STI1_HS-bd"/>
</dbReference>
<evidence type="ECO:0000256" key="1">
    <source>
        <dbReference type="ARBA" id="ARBA00009015"/>
    </source>
</evidence>
<evidence type="ECO:0000256" key="6">
    <source>
        <dbReference type="PROSITE-ProRule" id="PRU00339"/>
    </source>
</evidence>
<dbReference type="GO" id="GO:0046983">
    <property type="term" value="F:protein dimerization activity"/>
    <property type="evidence" value="ECO:0007669"/>
    <property type="project" value="InterPro"/>
</dbReference>
<dbReference type="GO" id="GO:1902494">
    <property type="term" value="C:catalytic complex"/>
    <property type="evidence" value="ECO:0007669"/>
    <property type="project" value="UniProtKB-ARBA"/>
</dbReference>
<evidence type="ECO:0000259" key="8">
    <source>
        <dbReference type="SMART" id="SM00727"/>
    </source>
</evidence>
<feature type="region of interest" description="Disordered" evidence="7">
    <location>
        <begin position="51"/>
        <end position="77"/>
    </location>
</feature>
<keyword evidence="2" id="KW-0677">Repeat</keyword>
<dbReference type="CDD" id="cd14438">
    <property type="entry name" value="Hip_N"/>
    <property type="match status" value="1"/>
</dbReference>
<evidence type="ECO:0000256" key="5">
    <source>
        <dbReference type="ARBA" id="ARBA00064040"/>
    </source>
</evidence>
<dbReference type="InterPro" id="IPR011990">
    <property type="entry name" value="TPR-like_helical_dom_sf"/>
</dbReference>
<accession>A0A9N9RHP1</accession>
<evidence type="ECO:0000256" key="7">
    <source>
        <dbReference type="SAM" id="MobiDB-lite"/>
    </source>
</evidence>
<gene>
    <name evidence="9" type="ORF">CHIRRI_LOCUS1</name>
</gene>
<proteinExistence type="inferred from homology"/>
<keyword evidence="3 6" id="KW-0802">TPR repeat</keyword>
<dbReference type="InterPro" id="IPR041243">
    <property type="entry name" value="STI1/HOP_DP"/>
</dbReference>
<dbReference type="OrthoDB" id="533763at2759"/>
<dbReference type="Gene3D" id="6.10.250.3420">
    <property type="match status" value="1"/>
</dbReference>
<comment type="function">
    <text evidence="4">One HIP oligomer binds the ATPase domains of at least two HSC70 molecules dependent on activation of the HSC70 ATPase by HSP40. Stabilizes the ADP state of HSC70 that has a high affinity for substrate protein. Through its own chaperone activity, it may contribute to the interaction of HSC70 with various target proteins.</text>
</comment>
<dbReference type="Pfam" id="PF17830">
    <property type="entry name" value="STI1-HOP_DP"/>
    <property type="match status" value="1"/>
</dbReference>
<dbReference type="SMART" id="SM00727">
    <property type="entry name" value="STI1"/>
    <property type="match status" value="1"/>
</dbReference>
<feature type="compositionally biased region" description="Basic and acidic residues" evidence="7">
    <location>
        <begin position="59"/>
        <end position="73"/>
    </location>
</feature>
<dbReference type="FunFam" id="1.25.40.10:FF:000112">
    <property type="entry name" value="FAM10 family protein"/>
    <property type="match status" value="1"/>
</dbReference>
<reference evidence="9" key="1">
    <citation type="submission" date="2022-01" db="EMBL/GenBank/DDBJ databases">
        <authorList>
            <person name="King R."/>
        </authorList>
    </citation>
    <scope>NUCLEOTIDE SEQUENCE</scope>
</reference>
<dbReference type="Pfam" id="PF18253">
    <property type="entry name" value="HipN"/>
    <property type="match status" value="1"/>
</dbReference>
<dbReference type="Pfam" id="PF13181">
    <property type="entry name" value="TPR_8"/>
    <property type="match status" value="1"/>
</dbReference>
<evidence type="ECO:0000256" key="3">
    <source>
        <dbReference type="ARBA" id="ARBA00022803"/>
    </source>
</evidence>
<dbReference type="InterPro" id="IPR034649">
    <property type="entry name" value="Hip_N"/>
</dbReference>
<dbReference type="PROSITE" id="PS50005">
    <property type="entry name" value="TPR"/>
    <property type="match status" value="1"/>
</dbReference>
<comment type="subunit">
    <text evidence="5">Homotetramer. Interacts with Hsc70 as well as DNAJ homologs and Hsp90.</text>
</comment>
<dbReference type="Gene3D" id="1.10.260.100">
    <property type="match status" value="1"/>
</dbReference>
<dbReference type="Gene3D" id="1.25.40.10">
    <property type="entry name" value="Tetratricopeptide repeat domain"/>
    <property type="match status" value="1"/>
</dbReference>
<comment type="similarity">
    <text evidence="1">Belongs to the FAM10 family.</text>
</comment>
<dbReference type="PANTHER" id="PTHR45883">
    <property type="entry name" value="HSC70-INTERACTING PROTEIN"/>
    <property type="match status" value="1"/>
</dbReference>